<evidence type="ECO:0000313" key="3">
    <source>
        <dbReference type="Proteomes" id="UP001238334"/>
    </source>
</evidence>
<organism evidence="2 3">
    <name type="scientific">Parasedimentitalea psychrophila</name>
    <dbReference type="NCBI Taxonomy" id="2997337"/>
    <lineage>
        <taxon>Bacteria</taxon>
        <taxon>Pseudomonadati</taxon>
        <taxon>Pseudomonadota</taxon>
        <taxon>Alphaproteobacteria</taxon>
        <taxon>Rhodobacterales</taxon>
        <taxon>Paracoccaceae</taxon>
        <taxon>Parasedimentitalea</taxon>
    </lineage>
</organism>
<protein>
    <submittedName>
        <fullName evidence="2">Molybdopterin-guanine dinucleotide biosynthesis protein B</fullName>
    </submittedName>
</protein>
<dbReference type="SUPFAM" id="SSF52540">
    <property type="entry name" value="P-loop containing nucleoside triphosphate hydrolases"/>
    <property type="match status" value="1"/>
</dbReference>
<dbReference type="EMBL" id="CP127247">
    <property type="protein sequence ID" value="WIY26270.1"/>
    <property type="molecule type" value="Genomic_DNA"/>
</dbReference>
<reference evidence="2 3" key="1">
    <citation type="submission" date="2023-06" db="EMBL/GenBank/DDBJ databases">
        <title>Parasedimentitalea psychrophila sp. nov., a psychrophilic bacterium isolated from deep-sea sediment.</title>
        <authorList>
            <person name="Li A."/>
        </authorList>
    </citation>
    <scope>NUCLEOTIDE SEQUENCE [LARGE SCALE GENOMIC DNA]</scope>
    <source>
        <strain evidence="2 3">QS115</strain>
    </source>
</reference>
<keyword evidence="3" id="KW-1185">Reference proteome</keyword>
<dbReference type="RefSeq" id="WP_270918531.1">
    <property type="nucleotide sequence ID" value="NZ_CP127247.1"/>
</dbReference>
<evidence type="ECO:0000313" key="2">
    <source>
        <dbReference type="EMBL" id="WIY26270.1"/>
    </source>
</evidence>
<gene>
    <name evidence="2" type="primary">mobB</name>
    <name evidence="2" type="ORF">QPJ95_04920</name>
</gene>
<feature type="domain" description="Molybdopterin-guanine dinucleotide biosynthesis protein B (MobB)" evidence="1">
    <location>
        <begin position="4"/>
        <end position="135"/>
    </location>
</feature>
<dbReference type="InterPro" id="IPR004435">
    <property type="entry name" value="MobB_dom"/>
</dbReference>
<dbReference type="Pfam" id="PF03205">
    <property type="entry name" value="MobB"/>
    <property type="match status" value="1"/>
</dbReference>
<dbReference type="NCBIfam" id="TIGR00176">
    <property type="entry name" value="mobB"/>
    <property type="match status" value="1"/>
</dbReference>
<dbReference type="PANTHER" id="PTHR40072:SF1">
    <property type="entry name" value="MOLYBDOPTERIN-GUANINE DINUCLEOTIDE BIOSYNTHESIS ADAPTER PROTEIN"/>
    <property type="match status" value="1"/>
</dbReference>
<dbReference type="Gene3D" id="3.40.50.300">
    <property type="entry name" value="P-loop containing nucleotide triphosphate hydrolases"/>
    <property type="match status" value="1"/>
</dbReference>
<dbReference type="KEGG" id="ppso:QPJ95_04920"/>
<dbReference type="InterPro" id="IPR052539">
    <property type="entry name" value="MGD_biosynthesis_adapter"/>
</dbReference>
<accession>A0A9Y2L020</accession>
<name>A0A9Y2L020_9RHOB</name>
<sequence length="169" mass="18466">MNIYGITGWKNCGKTGLMERLVADFITRGFSVSTIKHAHHSTDVDQPGTDSHRHRQAGASEVILASRQRVAIMQELRGADEPSLDQLLTRLTPVDLVLIEGYKREAHPKIEAHRQVAAQPLIALDDATIHAVASDVPLDLDRPLFDLNDTAAIANFILAELGLTNGTSQ</sequence>
<dbReference type="InterPro" id="IPR027417">
    <property type="entry name" value="P-loop_NTPase"/>
</dbReference>
<dbReference type="CDD" id="cd03116">
    <property type="entry name" value="MobB"/>
    <property type="match status" value="1"/>
</dbReference>
<dbReference type="AlphaFoldDB" id="A0A9Y2L020"/>
<dbReference type="GO" id="GO:0005525">
    <property type="term" value="F:GTP binding"/>
    <property type="evidence" value="ECO:0007669"/>
    <property type="project" value="InterPro"/>
</dbReference>
<dbReference type="PANTHER" id="PTHR40072">
    <property type="entry name" value="MOLYBDOPTERIN-GUANINE DINUCLEOTIDE BIOSYNTHESIS ADAPTER PROTEIN-RELATED"/>
    <property type="match status" value="1"/>
</dbReference>
<dbReference type="Proteomes" id="UP001238334">
    <property type="component" value="Chromosome"/>
</dbReference>
<dbReference type="GO" id="GO:0006777">
    <property type="term" value="P:Mo-molybdopterin cofactor biosynthetic process"/>
    <property type="evidence" value="ECO:0007669"/>
    <property type="project" value="InterPro"/>
</dbReference>
<proteinExistence type="predicted"/>
<evidence type="ECO:0000259" key="1">
    <source>
        <dbReference type="Pfam" id="PF03205"/>
    </source>
</evidence>